<dbReference type="GO" id="GO:0030276">
    <property type="term" value="F:clathrin binding"/>
    <property type="evidence" value="ECO:0007669"/>
    <property type="project" value="TreeGrafter"/>
</dbReference>
<evidence type="ECO:0000256" key="4">
    <source>
        <dbReference type="ARBA" id="ARBA00022490"/>
    </source>
</evidence>
<feature type="region of interest" description="Disordered" evidence="7">
    <location>
        <begin position="141"/>
        <end position="212"/>
    </location>
</feature>
<organism evidence="9 10">
    <name type="scientific">Henningerozyma blattae (strain ATCC 34711 / CBS 6284 / DSM 70876 / NBRC 10599 / NRRL Y-10934 / UCD 77-7)</name>
    <name type="common">Yeast</name>
    <name type="synonym">Tetrapisispora blattae</name>
    <dbReference type="NCBI Taxonomy" id="1071380"/>
    <lineage>
        <taxon>Eukaryota</taxon>
        <taxon>Fungi</taxon>
        <taxon>Dikarya</taxon>
        <taxon>Ascomycota</taxon>
        <taxon>Saccharomycotina</taxon>
        <taxon>Saccharomycetes</taxon>
        <taxon>Saccharomycetales</taxon>
        <taxon>Saccharomycetaceae</taxon>
        <taxon>Henningerozyma</taxon>
    </lineage>
</organism>
<keyword evidence="5" id="KW-0597">Phosphoprotein</keyword>
<keyword evidence="4" id="KW-0963">Cytoplasm</keyword>
<protein>
    <recommendedName>
        <fullName evidence="8">ENTH domain-containing protein</fullName>
    </recommendedName>
</protein>
<comment type="similarity">
    <text evidence="3">Belongs to the epsin family.</text>
</comment>
<evidence type="ECO:0000256" key="3">
    <source>
        <dbReference type="ARBA" id="ARBA00010130"/>
    </source>
</evidence>
<feature type="region of interest" description="Disordered" evidence="7">
    <location>
        <begin position="371"/>
        <end position="413"/>
    </location>
</feature>
<feature type="compositionally biased region" description="Polar residues" evidence="7">
    <location>
        <begin position="690"/>
        <end position="701"/>
    </location>
</feature>
<dbReference type="InterPro" id="IPR003903">
    <property type="entry name" value="UIM_dom"/>
</dbReference>
<feature type="region of interest" description="Disordered" evidence="7">
    <location>
        <begin position="218"/>
        <end position="237"/>
    </location>
</feature>
<dbReference type="Gene3D" id="1.25.40.90">
    <property type="match status" value="1"/>
</dbReference>
<evidence type="ECO:0000313" key="9">
    <source>
        <dbReference type="EMBL" id="CCH61257.1"/>
    </source>
</evidence>
<comment type="subcellular location">
    <subcellularLocation>
        <location evidence="2">Cytoplasm</location>
    </subcellularLocation>
    <subcellularLocation>
        <location evidence="1">Membrane</location>
        <topology evidence="1">Peripheral membrane protein</topology>
    </subcellularLocation>
</comment>
<dbReference type="EMBL" id="HE806320">
    <property type="protein sequence ID" value="CCH61257.1"/>
    <property type="molecule type" value="Genomic_DNA"/>
</dbReference>
<dbReference type="Pfam" id="PF01417">
    <property type="entry name" value="ENTH"/>
    <property type="match status" value="1"/>
</dbReference>
<dbReference type="RefSeq" id="XP_004180776.1">
    <property type="nucleotide sequence ID" value="XM_004180728.1"/>
</dbReference>
<gene>
    <name evidence="9" type="primary">TBLA0E02040</name>
    <name evidence="9" type="ORF">TBLA_0E02040</name>
</gene>
<dbReference type="InterPro" id="IPR013809">
    <property type="entry name" value="ENTH"/>
</dbReference>
<dbReference type="Proteomes" id="UP000002866">
    <property type="component" value="Chromosome 5"/>
</dbReference>
<reference evidence="9 10" key="1">
    <citation type="journal article" date="2011" name="Proc. Natl. Acad. Sci. U.S.A.">
        <title>Evolutionary erosion of yeast sex chromosomes by mating-type switching accidents.</title>
        <authorList>
            <person name="Gordon J.L."/>
            <person name="Armisen D."/>
            <person name="Proux-Wera E."/>
            <person name="Oheigeartaigh S.S."/>
            <person name="Byrne K.P."/>
            <person name="Wolfe K.H."/>
        </authorList>
    </citation>
    <scope>NUCLEOTIDE SEQUENCE [LARGE SCALE GENOMIC DNA]</scope>
    <source>
        <strain evidence="10">ATCC 34711 / CBS 6284 / DSM 70876 / NBRC 10599 / NRRL Y-10934 / UCD 77-7</strain>
    </source>
</reference>
<feature type="region of interest" description="Disordered" evidence="7">
    <location>
        <begin position="670"/>
        <end position="701"/>
    </location>
</feature>
<keyword evidence="10" id="KW-1185">Reference proteome</keyword>
<dbReference type="OrthoDB" id="4033880at2759"/>
<dbReference type="PANTHER" id="PTHR12276">
    <property type="entry name" value="EPSIN/ENT-RELATED"/>
    <property type="match status" value="1"/>
</dbReference>
<dbReference type="eggNOG" id="KOG2056">
    <property type="taxonomic scope" value="Eukaryota"/>
</dbReference>
<feature type="domain" description="ENTH" evidence="8">
    <location>
        <begin position="11"/>
        <end position="143"/>
    </location>
</feature>
<dbReference type="GO" id="GO:0006897">
    <property type="term" value="P:endocytosis"/>
    <property type="evidence" value="ECO:0007669"/>
    <property type="project" value="TreeGrafter"/>
</dbReference>
<dbReference type="KEGG" id="tbl:TBLA_0E02040"/>
<dbReference type="GO" id="GO:0005543">
    <property type="term" value="F:phospholipid binding"/>
    <property type="evidence" value="ECO:0007669"/>
    <property type="project" value="TreeGrafter"/>
</dbReference>
<dbReference type="CDD" id="cd16991">
    <property type="entry name" value="ENTH_Ent1_Ent2"/>
    <property type="match status" value="1"/>
</dbReference>
<dbReference type="InterPro" id="IPR008942">
    <property type="entry name" value="ENTH_VHS"/>
</dbReference>
<keyword evidence="6" id="KW-0446">Lipid-binding</keyword>
<proteinExistence type="inferred from homology"/>
<evidence type="ECO:0000256" key="1">
    <source>
        <dbReference type="ARBA" id="ARBA00004170"/>
    </source>
</evidence>
<dbReference type="SUPFAM" id="SSF48464">
    <property type="entry name" value="ENTH/VHS domain"/>
    <property type="match status" value="1"/>
</dbReference>
<dbReference type="GO" id="GO:0005886">
    <property type="term" value="C:plasma membrane"/>
    <property type="evidence" value="ECO:0007669"/>
    <property type="project" value="TreeGrafter"/>
</dbReference>
<evidence type="ECO:0000256" key="5">
    <source>
        <dbReference type="ARBA" id="ARBA00022553"/>
    </source>
</evidence>
<evidence type="ECO:0000256" key="7">
    <source>
        <dbReference type="SAM" id="MobiDB-lite"/>
    </source>
</evidence>
<evidence type="ECO:0000313" key="10">
    <source>
        <dbReference type="Proteomes" id="UP000002866"/>
    </source>
</evidence>
<dbReference type="AlphaFoldDB" id="I2H4F5"/>
<feature type="compositionally biased region" description="Basic and acidic residues" evidence="7">
    <location>
        <begin position="218"/>
        <end position="227"/>
    </location>
</feature>
<dbReference type="PROSITE" id="PS50330">
    <property type="entry name" value="UIM"/>
    <property type="match status" value="1"/>
</dbReference>
<dbReference type="HOGENOM" id="CLU_012678_0_1_1"/>
<evidence type="ECO:0000259" key="8">
    <source>
        <dbReference type="PROSITE" id="PS50942"/>
    </source>
</evidence>
<dbReference type="GO" id="GO:0030125">
    <property type="term" value="C:clathrin vesicle coat"/>
    <property type="evidence" value="ECO:0007669"/>
    <property type="project" value="TreeGrafter"/>
</dbReference>
<dbReference type="PANTHER" id="PTHR12276:SF110">
    <property type="entry name" value="EPSIN-1-RELATED"/>
    <property type="match status" value="1"/>
</dbReference>
<dbReference type="PROSITE" id="PS50942">
    <property type="entry name" value="ENTH"/>
    <property type="match status" value="1"/>
</dbReference>
<feature type="compositionally biased region" description="Polar residues" evidence="7">
    <location>
        <begin position="399"/>
        <end position="413"/>
    </location>
</feature>
<dbReference type="SMART" id="SM00273">
    <property type="entry name" value="ENTH"/>
    <property type="match status" value="1"/>
</dbReference>
<name>I2H4F5_HENB6</name>
<dbReference type="GO" id="GO:0007015">
    <property type="term" value="P:actin filament organization"/>
    <property type="evidence" value="ECO:0007669"/>
    <property type="project" value="TreeGrafter"/>
</dbReference>
<evidence type="ECO:0000256" key="2">
    <source>
        <dbReference type="ARBA" id="ARBA00004496"/>
    </source>
</evidence>
<accession>I2H4F5</accession>
<dbReference type="GO" id="GO:0005768">
    <property type="term" value="C:endosome"/>
    <property type="evidence" value="ECO:0007669"/>
    <property type="project" value="TreeGrafter"/>
</dbReference>
<dbReference type="STRING" id="1071380.I2H4F5"/>
<feature type="compositionally biased region" description="Basic and acidic residues" evidence="7">
    <location>
        <begin position="178"/>
        <end position="212"/>
    </location>
</feature>
<sequence>MSHQFVRSTKNMFKGYSPTQVLVRDATANNDSGTSIDVLDQLGEMSYDTHEFRDIFSVLDRRISDKPKYWRHVAKSLTVVDYLVRFGSEACVQWARDNARQLEILRDFYYSDSAGIDQGQLIRVKAAELIDLLRDPERLATERGMNMRGRRNALPPRRMGPHRRPSMPRRPEDEEDVDRALEESKKTAEEDEARRRKDQEREKQDLKEAVKLSKEEDELKRLQDEANNKPQYFDENGNPISQEEWLLREAQREEQQRLLEEQQRIAQQQALWLEQQRQAEMIALAQQQAALQQQYEQAMIAQQQAALAQQYEQTALAQQQYEQAALAQQQYEQQAMLAQQQYEQQQAALAQQQYEQQRYEQQLHEQQQLFEQQMAEQQESRPESGSNNPFALEKEEQDSGSNNPFSLTNYNTGTTTTTAAAATTAKYDSPQTSPVSPNEGLNLINANSNFTHMPMEEEGRSVSASTNAYSNGNAYTNASYVHGTNTSYLTQNTLPTASTYQSSYSTGHEFTSSNINSSPLQNSKYVLHDHDHDFVSRDSELVSRNSELVSHDQELLSHNNELSSQDDPFSNMHTLLPTNNNTNPSPSSSPLQPMHTGNSVISAKYSNLNQLLAQGTGIDTFGNEGATRIPAQHTKTGTFINSQGTGYKQVTSSSSPIPLLPTQYTGLPAQTAVHVPSPSPLQPSEKEHQTQQTQGFTLVDL</sequence>
<evidence type="ECO:0000256" key="6">
    <source>
        <dbReference type="ARBA" id="ARBA00023121"/>
    </source>
</evidence>
<dbReference type="InParanoid" id="I2H4F5"/>
<dbReference type="GeneID" id="14496330"/>